<dbReference type="Proteomes" id="UP000449710">
    <property type="component" value="Unassembled WGS sequence"/>
</dbReference>
<keyword evidence="1" id="KW-1133">Transmembrane helix</keyword>
<protein>
    <submittedName>
        <fullName evidence="2">DMT family transporter</fullName>
    </submittedName>
</protein>
<feature type="transmembrane region" description="Helical" evidence="1">
    <location>
        <begin position="119"/>
        <end position="140"/>
    </location>
</feature>
<evidence type="ECO:0000313" key="3">
    <source>
        <dbReference type="Proteomes" id="UP000449710"/>
    </source>
</evidence>
<feature type="transmembrane region" description="Helical" evidence="1">
    <location>
        <begin position="37"/>
        <end position="53"/>
    </location>
</feature>
<organism evidence="2 3">
    <name type="scientific">Isachenkonia alkalipeptolytica</name>
    <dbReference type="NCBI Taxonomy" id="2565777"/>
    <lineage>
        <taxon>Bacteria</taxon>
        <taxon>Bacillati</taxon>
        <taxon>Bacillota</taxon>
        <taxon>Clostridia</taxon>
        <taxon>Eubacteriales</taxon>
        <taxon>Clostridiaceae</taxon>
        <taxon>Isachenkonia</taxon>
    </lineage>
</organism>
<name>A0AA44BCT4_9CLOT</name>
<dbReference type="PANTHER" id="PTHR34821:SF3">
    <property type="entry name" value="MEMBRANE PROTEIN"/>
    <property type="match status" value="1"/>
</dbReference>
<dbReference type="EMBL" id="SUMG01000003">
    <property type="protein sequence ID" value="NBG87629.1"/>
    <property type="molecule type" value="Genomic_DNA"/>
</dbReference>
<comment type="caution">
    <text evidence="2">The sequence shown here is derived from an EMBL/GenBank/DDBJ whole genome shotgun (WGS) entry which is preliminary data.</text>
</comment>
<accession>A0AA44BCT4</accession>
<keyword evidence="3" id="KW-1185">Reference proteome</keyword>
<keyword evidence="1" id="KW-0472">Membrane</keyword>
<keyword evidence="1" id="KW-0812">Transmembrane</keyword>
<dbReference type="Pfam" id="PF04657">
    <property type="entry name" value="DMT_YdcZ"/>
    <property type="match status" value="1"/>
</dbReference>
<evidence type="ECO:0000313" key="2">
    <source>
        <dbReference type="EMBL" id="NBG87629.1"/>
    </source>
</evidence>
<dbReference type="AlphaFoldDB" id="A0AA44BCT4"/>
<feature type="transmembrane region" description="Helical" evidence="1">
    <location>
        <begin position="6"/>
        <end position="25"/>
    </location>
</feature>
<reference evidence="2 3" key="1">
    <citation type="submission" date="2019-04" db="EMBL/GenBank/DDBJ databases">
        <title>Isachenkonia alkalipeptolytica gen. nov. sp. nov. a new anaerobic, alkiliphilic organothrophic bacterium capable to reduce synthesized ferrihydrite isolated from a soda lake.</title>
        <authorList>
            <person name="Toshchakov S.V."/>
            <person name="Zavarzina D.G."/>
            <person name="Zhilina T.N."/>
            <person name="Kostrikina N.A."/>
            <person name="Kublanov I.V."/>
        </authorList>
    </citation>
    <scope>NUCLEOTIDE SEQUENCE [LARGE SCALE GENOMIC DNA]</scope>
    <source>
        <strain evidence="2 3">Z-1701</strain>
    </source>
</reference>
<gene>
    <name evidence="2" type="ORF">ISALK_03860</name>
</gene>
<feature type="transmembrane region" description="Helical" evidence="1">
    <location>
        <begin position="65"/>
        <end position="86"/>
    </location>
</feature>
<evidence type="ECO:0000256" key="1">
    <source>
        <dbReference type="SAM" id="Phobius"/>
    </source>
</evidence>
<feature type="transmembrane region" description="Helical" evidence="1">
    <location>
        <begin position="93"/>
        <end position="113"/>
    </location>
</feature>
<dbReference type="PANTHER" id="PTHR34821">
    <property type="entry name" value="INNER MEMBRANE PROTEIN YDCZ"/>
    <property type="match status" value="1"/>
</dbReference>
<dbReference type="RefSeq" id="WP_160719219.1">
    <property type="nucleotide sequence ID" value="NZ_SUMG01000003.1"/>
</dbReference>
<proteinExistence type="predicted"/>
<dbReference type="InterPro" id="IPR006750">
    <property type="entry name" value="YdcZ"/>
</dbReference>
<dbReference type="GO" id="GO:0005886">
    <property type="term" value="C:plasma membrane"/>
    <property type="evidence" value="ECO:0007669"/>
    <property type="project" value="TreeGrafter"/>
</dbReference>
<sequence>MLYGMLFSVLAGIMVSMQGIFNARLSDKIGFWHTNTFVHGSGFLVAFIIMLMFENLNFSPIKEVQPYYLLGGVMGVVIIFSVINGISSIGASYTITLMIVTQIVFTAGINYFGYFGEPIILLSLRKAVGLVLMISGLVMYQMN</sequence>